<feature type="non-terminal residue" evidence="1">
    <location>
        <position position="1"/>
    </location>
</feature>
<comment type="caution">
    <text evidence="1">The sequence shown here is derived from an EMBL/GenBank/DDBJ whole genome shotgun (WGS) entry which is preliminary data.</text>
</comment>
<dbReference type="EMBL" id="JAPYKO010000112">
    <property type="protein sequence ID" value="MEI9407130.1"/>
    <property type="molecule type" value="Genomic_DNA"/>
</dbReference>
<sequence>IGKGPSLSLIVLDDEVLRFDCFGHKEGHFHISLTTFYDTKKDRMFFFENSVEEQIQRTYFELTNSLDYYLQRNKSKKIRHFKIDKSLLETALKEACRKMREFHNLVPDLQ</sequence>
<reference evidence="1 2" key="1">
    <citation type="submission" date="2022-12" db="EMBL/GenBank/DDBJ databases">
        <authorList>
            <person name="Muema E."/>
        </authorList>
    </citation>
    <scope>NUCLEOTIDE SEQUENCE [LARGE SCALE GENOMIC DNA]</scope>
    <source>
        <strain evidence="2">1330</strain>
    </source>
</reference>
<proteinExistence type="predicted"/>
<name>A0ABU8KNT1_9HYPH</name>
<gene>
    <name evidence="1" type="ORF">O7A05_34125</name>
</gene>
<protein>
    <submittedName>
        <fullName evidence="1">Uncharacterized protein</fullName>
    </submittedName>
</protein>
<accession>A0ABU8KNT1</accession>
<dbReference type="Proteomes" id="UP001366503">
    <property type="component" value="Unassembled WGS sequence"/>
</dbReference>
<evidence type="ECO:0000313" key="2">
    <source>
        <dbReference type="Proteomes" id="UP001366503"/>
    </source>
</evidence>
<evidence type="ECO:0000313" key="1">
    <source>
        <dbReference type="EMBL" id="MEI9407130.1"/>
    </source>
</evidence>
<organism evidence="1 2">
    <name type="scientific">Mesorhizobium argentiipisi</name>
    <dbReference type="NCBI Taxonomy" id="3015175"/>
    <lineage>
        <taxon>Bacteria</taxon>
        <taxon>Pseudomonadati</taxon>
        <taxon>Pseudomonadota</taxon>
        <taxon>Alphaproteobacteria</taxon>
        <taxon>Hyphomicrobiales</taxon>
        <taxon>Phyllobacteriaceae</taxon>
        <taxon>Mesorhizobium</taxon>
    </lineage>
</organism>
<keyword evidence="2" id="KW-1185">Reference proteome</keyword>